<feature type="transmembrane region" description="Helical" evidence="1">
    <location>
        <begin position="82"/>
        <end position="102"/>
    </location>
</feature>
<dbReference type="InParanoid" id="A0A0D0DNI3"/>
<protein>
    <submittedName>
        <fullName evidence="2">Uncharacterized protein</fullName>
    </submittedName>
</protein>
<keyword evidence="1" id="KW-0472">Membrane</keyword>
<keyword evidence="1" id="KW-0812">Transmembrane</keyword>
<reference evidence="2 3" key="1">
    <citation type="submission" date="2014-04" db="EMBL/GenBank/DDBJ databases">
        <authorList>
            <consortium name="DOE Joint Genome Institute"/>
            <person name="Kuo A."/>
            <person name="Kohler A."/>
            <person name="Jargeat P."/>
            <person name="Nagy L.G."/>
            <person name="Floudas D."/>
            <person name="Copeland A."/>
            <person name="Barry K.W."/>
            <person name="Cichocki N."/>
            <person name="Veneault-Fourrey C."/>
            <person name="LaButti K."/>
            <person name="Lindquist E.A."/>
            <person name="Lipzen A."/>
            <person name="Lundell T."/>
            <person name="Morin E."/>
            <person name="Murat C."/>
            <person name="Sun H."/>
            <person name="Tunlid A."/>
            <person name="Henrissat B."/>
            <person name="Grigoriev I.V."/>
            <person name="Hibbett D.S."/>
            <person name="Martin F."/>
            <person name="Nordberg H.P."/>
            <person name="Cantor M.N."/>
            <person name="Hua S.X."/>
        </authorList>
    </citation>
    <scope>NUCLEOTIDE SEQUENCE [LARGE SCALE GENOMIC DNA]</scope>
    <source>
        <strain evidence="2 3">Ve08.2h10</strain>
    </source>
</reference>
<dbReference type="AlphaFoldDB" id="A0A0D0DNI3"/>
<proteinExistence type="predicted"/>
<feature type="non-terminal residue" evidence="2">
    <location>
        <position position="192"/>
    </location>
</feature>
<sequence>QYDMDGYIIEAIKKCSLYSTKDLPVPSDHRWSRGVIATLTLWCGVQPNIWSIPEEDFAAALQTIFNVVYPTVKYRVTTVGSVHVVCSGFGSAALAMLISFFADFGCDNDIPAVATHLLENYGFLQDNPDDPSPACLFQSVFLIKLLVSTHLSDIIGFVKVPGWKTRELAFGKDAAGIIAIASAVVNFILFYF</sequence>
<accession>A0A0D0DNI3</accession>
<evidence type="ECO:0000313" key="3">
    <source>
        <dbReference type="Proteomes" id="UP000054538"/>
    </source>
</evidence>
<organism evidence="2 3">
    <name type="scientific">Paxillus rubicundulus Ve08.2h10</name>
    <dbReference type="NCBI Taxonomy" id="930991"/>
    <lineage>
        <taxon>Eukaryota</taxon>
        <taxon>Fungi</taxon>
        <taxon>Dikarya</taxon>
        <taxon>Basidiomycota</taxon>
        <taxon>Agaricomycotina</taxon>
        <taxon>Agaricomycetes</taxon>
        <taxon>Agaricomycetidae</taxon>
        <taxon>Boletales</taxon>
        <taxon>Paxilineae</taxon>
        <taxon>Paxillaceae</taxon>
        <taxon>Paxillus</taxon>
    </lineage>
</organism>
<evidence type="ECO:0000256" key="1">
    <source>
        <dbReference type="SAM" id="Phobius"/>
    </source>
</evidence>
<dbReference type="Proteomes" id="UP000054538">
    <property type="component" value="Unassembled WGS sequence"/>
</dbReference>
<keyword evidence="1" id="KW-1133">Transmembrane helix</keyword>
<dbReference type="HOGENOM" id="CLU_032278_1_1_1"/>
<evidence type="ECO:0000313" key="2">
    <source>
        <dbReference type="EMBL" id="KIK80210.1"/>
    </source>
</evidence>
<feature type="transmembrane region" description="Helical" evidence="1">
    <location>
        <begin position="170"/>
        <end position="191"/>
    </location>
</feature>
<gene>
    <name evidence="2" type="ORF">PAXRUDRAFT_159252</name>
</gene>
<reference evidence="3" key="2">
    <citation type="submission" date="2015-01" db="EMBL/GenBank/DDBJ databases">
        <title>Evolutionary Origins and Diversification of the Mycorrhizal Mutualists.</title>
        <authorList>
            <consortium name="DOE Joint Genome Institute"/>
            <consortium name="Mycorrhizal Genomics Consortium"/>
            <person name="Kohler A."/>
            <person name="Kuo A."/>
            <person name="Nagy L.G."/>
            <person name="Floudas D."/>
            <person name="Copeland A."/>
            <person name="Barry K.W."/>
            <person name="Cichocki N."/>
            <person name="Veneault-Fourrey C."/>
            <person name="LaButti K."/>
            <person name="Lindquist E.A."/>
            <person name="Lipzen A."/>
            <person name="Lundell T."/>
            <person name="Morin E."/>
            <person name="Murat C."/>
            <person name="Riley R."/>
            <person name="Ohm R."/>
            <person name="Sun H."/>
            <person name="Tunlid A."/>
            <person name="Henrissat B."/>
            <person name="Grigoriev I.V."/>
            <person name="Hibbett D.S."/>
            <person name="Martin F."/>
        </authorList>
    </citation>
    <scope>NUCLEOTIDE SEQUENCE [LARGE SCALE GENOMIC DNA]</scope>
    <source>
        <strain evidence="3">Ve08.2h10</strain>
    </source>
</reference>
<keyword evidence="3" id="KW-1185">Reference proteome</keyword>
<dbReference type="OrthoDB" id="2680326at2759"/>
<dbReference type="EMBL" id="KN826074">
    <property type="protein sequence ID" value="KIK80210.1"/>
    <property type="molecule type" value="Genomic_DNA"/>
</dbReference>
<name>A0A0D0DNI3_9AGAM</name>